<dbReference type="FunFam" id="3.30.200.20:FF:000217">
    <property type="entry name" value="probable LRR receptor-like serine/threonine-protein kinase At1g53430"/>
    <property type="match status" value="1"/>
</dbReference>
<dbReference type="GO" id="GO:0016020">
    <property type="term" value="C:membrane"/>
    <property type="evidence" value="ECO:0007669"/>
    <property type="project" value="UniProtKB-SubCell"/>
</dbReference>
<evidence type="ECO:0000256" key="5">
    <source>
        <dbReference type="ARBA" id="ARBA00022614"/>
    </source>
</evidence>
<evidence type="ECO:0000256" key="2">
    <source>
        <dbReference type="ARBA" id="ARBA00012513"/>
    </source>
</evidence>
<feature type="signal peptide" evidence="20">
    <location>
        <begin position="1"/>
        <end position="21"/>
    </location>
</feature>
<dbReference type="InterPro" id="IPR021720">
    <property type="entry name" value="Malectin_dom"/>
</dbReference>
<evidence type="ECO:0000313" key="22">
    <source>
        <dbReference type="EnsemblPlants" id="Ma06_p27750.1"/>
    </source>
</evidence>
<dbReference type="OrthoDB" id="4062651at2759"/>
<keyword evidence="16" id="KW-0325">Glycoprotein</keyword>
<name>A0A804JL68_MUSAM</name>
<feature type="domain" description="Protein kinase" evidence="21">
    <location>
        <begin position="656"/>
        <end position="933"/>
    </location>
</feature>
<evidence type="ECO:0000256" key="19">
    <source>
        <dbReference type="SAM" id="Phobius"/>
    </source>
</evidence>
<dbReference type="Pfam" id="PF11721">
    <property type="entry name" value="Malectin"/>
    <property type="match status" value="1"/>
</dbReference>
<feature type="transmembrane region" description="Helical" evidence="19">
    <location>
        <begin position="599"/>
        <end position="619"/>
    </location>
</feature>
<keyword evidence="10" id="KW-0547">Nucleotide-binding</keyword>
<dbReference type="Gene3D" id="2.60.120.430">
    <property type="entry name" value="Galactose-binding lectin"/>
    <property type="match status" value="1"/>
</dbReference>
<evidence type="ECO:0000256" key="8">
    <source>
        <dbReference type="ARBA" id="ARBA00022729"/>
    </source>
</evidence>
<dbReference type="GO" id="GO:0004674">
    <property type="term" value="F:protein serine/threonine kinase activity"/>
    <property type="evidence" value="ECO:0007669"/>
    <property type="project" value="UniProtKB-KW"/>
</dbReference>
<dbReference type="InterPro" id="IPR008271">
    <property type="entry name" value="Ser/Thr_kinase_AS"/>
</dbReference>
<dbReference type="FunFam" id="2.60.120.430:FF:000004">
    <property type="entry name" value="Putative leucine-rich repeat receptor-like serine/threonine-protein kinase"/>
    <property type="match status" value="1"/>
</dbReference>
<dbReference type="Gramene" id="Ma06_t27750.1">
    <property type="protein sequence ID" value="Ma06_p27750.1"/>
    <property type="gene ID" value="Ma06_g27750"/>
</dbReference>
<keyword evidence="23" id="KW-1185">Reference proteome</keyword>
<evidence type="ECO:0000256" key="16">
    <source>
        <dbReference type="ARBA" id="ARBA00023180"/>
    </source>
</evidence>
<keyword evidence="9" id="KW-0677">Repeat</keyword>
<dbReference type="InterPro" id="IPR051824">
    <property type="entry name" value="LRR_Rcpt-Like_S/T_Kinase"/>
</dbReference>
<evidence type="ECO:0000256" key="18">
    <source>
        <dbReference type="ARBA" id="ARBA00048679"/>
    </source>
</evidence>
<keyword evidence="14 19" id="KW-0472">Membrane</keyword>
<evidence type="ECO:0000256" key="17">
    <source>
        <dbReference type="ARBA" id="ARBA00047899"/>
    </source>
</evidence>
<evidence type="ECO:0000259" key="21">
    <source>
        <dbReference type="PROSITE" id="PS50011"/>
    </source>
</evidence>
<dbReference type="GO" id="GO:0005524">
    <property type="term" value="F:ATP binding"/>
    <property type="evidence" value="ECO:0007669"/>
    <property type="project" value="UniProtKB-KW"/>
</dbReference>
<dbReference type="EC" id="2.7.11.1" evidence="2"/>
<evidence type="ECO:0000256" key="7">
    <source>
        <dbReference type="ARBA" id="ARBA00022692"/>
    </source>
</evidence>
<comment type="catalytic activity">
    <reaction evidence="18">
        <text>L-seryl-[protein] + ATP = O-phospho-L-seryl-[protein] + ADP + H(+)</text>
        <dbReference type="Rhea" id="RHEA:17989"/>
        <dbReference type="Rhea" id="RHEA-COMP:9863"/>
        <dbReference type="Rhea" id="RHEA-COMP:11604"/>
        <dbReference type="ChEBI" id="CHEBI:15378"/>
        <dbReference type="ChEBI" id="CHEBI:29999"/>
        <dbReference type="ChEBI" id="CHEBI:30616"/>
        <dbReference type="ChEBI" id="CHEBI:83421"/>
        <dbReference type="ChEBI" id="CHEBI:456216"/>
        <dbReference type="EC" id="2.7.11.1"/>
    </reaction>
</comment>
<reference evidence="22" key="1">
    <citation type="submission" date="2021-05" db="UniProtKB">
        <authorList>
            <consortium name="EnsemblPlants"/>
        </authorList>
    </citation>
    <scope>IDENTIFICATION</scope>
    <source>
        <strain evidence="22">subsp. malaccensis</strain>
    </source>
</reference>
<evidence type="ECO:0000256" key="4">
    <source>
        <dbReference type="ARBA" id="ARBA00022553"/>
    </source>
</evidence>
<keyword evidence="13 19" id="KW-1133">Transmembrane helix</keyword>
<dbReference type="PANTHER" id="PTHR48006">
    <property type="entry name" value="LEUCINE-RICH REPEAT-CONTAINING PROTEIN DDB_G0281931-RELATED"/>
    <property type="match status" value="1"/>
</dbReference>
<evidence type="ECO:0000256" key="10">
    <source>
        <dbReference type="ARBA" id="ARBA00022741"/>
    </source>
</evidence>
<dbReference type="PANTHER" id="PTHR48006:SF81">
    <property type="entry name" value="PROTEIN KINASE DOMAIN-CONTAINING PROTEIN"/>
    <property type="match status" value="1"/>
</dbReference>
<keyword evidence="7 19" id="KW-0812">Transmembrane</keyword>
<dbReference type="Gene3D" id="3.30.200.20">
    <property type="entry name" value="Phosphorylase Kinase, domain 1"/>
    <property type="match status" value="1"/>
</dbReference>
<evidence type="ECO:0000256" key="6">
    <source>
        <dbReference type="ARBA" id="ARBA00022679"/>
    </source>
</evidence>
<sequence>MCWRLLTSSLVLALLSFSAIGSNLTRLPDDEVDALKKIAVTLGKTGWDFNVDPCNNETNWITGKDDNVTCNCNYNNNTVCHITTIILKSQNLSGTLPPEMARLRNLNIIDFTRNYLNGTIPVEWATLPLMNLSLLGNRLSGEIPQWIGNLTNLKNLDLEANQFTGHLPQELGELLNLEILHLSSNTFSGNLPVDLAKLNKIQDFRINDNRFNGKIPERIFQNWTYLYRLEMQASGFEGPSPSGIAFLKNLTELRISDINGTMSFPQLSASKIWRSLILRNCGLSGGIPEYIGKFDLKYLDLSFNNLSGAIPTTFQNLRVSDSMFLNNNNLSGPVPDWISTGKTKHIDLSYNNLTWTSHDSLDCQQGKMNLVGNSVKVSNLQPATPCLELLQCTQRQSSLYINCGGRSVHINNNGTTYEEDSESDGASNFFVSSNKNWAFSSTGVFMDNNNDNDAYVVATSSLKLSMPDSDLFKDARISPVSLTYYGLCLLEGNYSVKLHFAEIKITNDGYGSLGKRIFDIYIQGNLVWKDFNIRDEANGSGNAIIKSTNVMVTDKLEIHLYWAGNGTQSLPVRGTYGPLISAISVEPNFSLSSGKRTKIIVGIIVSVSCLIFLLLSILWKKGWLGGQTAKDRELRALDLRTGRFTLRQIKMATGNFSASNKIGEGGFGPVYKGLLPDGTIVAVKQLSSKSKQGNREFLNELGMISALQHPNLVKLHGCCIEGNQLLLVYEYMENNSLARALFGSEEYQLKLDWSTRKNICIGIAKGLAYIHEESRLKVVHRDIKATNILLDKNLNAKISDFGLARLDEEENTHISTRIAGTVGYMAPEYATRGYLTEKADVYSFGVVTLELVSGTSVMSFRKEGGMHLLDWVQILREEGKLEKFVDPRLGTDFNKEEAIRLINVGLLCINSSPVPRPPMSAVVSMLVEAQTSIVDATPEQIFSTDDFEIQVSGKRYPSSGDSRTKSILVEGGSVHGSTTSSSDLYPLNLDSLYQN</sequence>
<evidence type="ECO:0000256" key="3">
    <source>
        <dbReference type="ARBA" id="ARBA00022527"/>
    </source>
</evidence>
<keyword evidence="11" id="KW-0418">Kinase</keyword>
<dbReference type="InterPro" id="IPR032675">
    <property type="entry name" value="LRR_dom_sf"/>
</dbReference>
<evidence type="ECO:0000256" key="11">
    <source>
        <dbReference type="ARBA" id="ARBA00022777"/>
    </source>
</evidence>
<dbReference type="InterPro" id="IPR001611">
    <property type="entry name" value="Leu-rich_rpt"/>
</dbReference>
<dbReference type="PROSITE" id="PS00108">
    <property type="entry name" value="PROTEIN_KINASE_ST"/>
    <property type="match status" value="1"/>
</dbReference>
<protein>
    <recommendedName>
        <fullName evidence="2">non-specific serine/threonine protein kinase</fullName>
        <ecNumber evidence="2">2.7.11.1</ecNumber>
    </recommendedName>
</protein>
<dbReference type="FunFam" id="1.10.510.10:FF:000044">
    <property type="entry name" value="Putative LRR receptor-like serine/threonine-protein kinase"/>
    <property type="match status" value="1"/>
</dbReference>
<keyword evidence="6" id="KW-0808">Transferase</keyword>
<evidence type="ECO:0000256" key="13">
    <source>
        <dbReference type="ARBA" id="ARBA00022989"/>
    </source>
</evidence>
<dbReference type="GO" id="GO:0045088">
    <property type="term" value="P:regulation of innate immune response"/>
    <property type="evidence" value="ECO:0000318"/>
    <property type="project" value="GO_Central"/>
</dbReference>
<dbReference type="InterPro" id="IPR000719">
    <property type="entry name" value="Prot_kinase_dom"/>
</dbReference>
<dbReference type="CDD" id="cd14066">
    <property type="entry name" value="STKc_IRAK"/>
    <property type="match status" value="1"/>
</dbReference>
<dbReference type="Pfam" id="PF00069">
    <property type="entry name" value="Pkinase"/>
    <property type="match status" value="1"/>
</dbReference>
<dbReference type="Gene3D" id="3.80.10.10">
    <property type="entry name" value="Ribonuclease Inhibitor"/>
    <property type="match status" value="3"/>
</dbReference>
<comment type="catalytic activity">
    <reaction evidence="17">
        <text>L-threonyl-[protein] + ATP = O-phospho-L-threonyl-[protein] + ADP + H(+)</text>
        <dbReference type="Rhea" id="RHEA:46608"/>
        <dbReference type="Rhea" id="RHEA-COMP:11060"/>
        <dbReference type="Rhea" id="RHEA-COMP:11605"/>
        <dbReference type="ChEBI" id="CHEBI:15378"/>
        <dbReference type="ChEBI" id="CHEBI:30013"/>
        <dbReference type="ChEBI" id="CHEBI:30616"/>
        <dbReference type="ChEBI" id="CHEBI:61977"/>
        <dbReference type="ChEBI" id="CHEBI:456216"/>
        <dbReference type="EC" id="2.7.11.1"/>
    </reaction>
</comment>
<dbReference type="AlphaFoldDB" id="A0A804JL68"/>
<evidence type="ECO:0000256" key="12">
    <source>
        <dbReference type="ARBA" id="ARBA00022840"/>
    </source>
</evidence>
<evidence type="ECO:0000256" key="20">
    <source>
        <dbReference type="SAM" id="SignalP"/>
    </source>
</evidence>
<evidence type="ECO:0000256" key="1">
    <source>
        <dbReference type="ARBA" id="ARBA00004479"/>
    </source>
</evidence>
<dbReference type="SUPFAM" id="SSF56112">
    <property type="entry name" value="Protein kinase-like (PK-like)"/>
    <property type="match status" value="1"/>
</dbReference>
<keyword evidence="15" id="KW-0675">Receptor</keyword>
<proteinExistence type="predicted"/>
<dbReference type="FunFam" id="3.80.10.10:FF:000452">
    <property type="entry name" value="Probable LRR receptor-like serine/threonine-protein kinase RFK1"/>
    <property type="match status" value="1"/>
</dbReference>
<evidence type="ECO:0000256" key="14">
    <source>
        <dbReference type="ARBA" id="ARBA00023136"/>
    </source>
</evidence>
<keyword evidence="3" id="KW-0723">Serine/threonine-protein kinase</keyword>
<keyword evidence="4" id="KW-0597">Phosphoprotein</keyword>
<dbReference type="SMART" id="SM00220">
    <property type="entry name" value="S_TKc"/>
    <property type="match status" value="1"/>
</dbReference>
<organism evidence="22 23">
    <name type="scientific">Musa acuminata subsp. malaccensis</name>
    <name type="common">Wild banana</name>
    <name type="synonym">Musa malaccensis</name>
    <dbReference type="NCBI Taxonomy" id="214687"/>
    <lineage>
        <taxon>Eukaryota</taxon>
        <taxon>Viridiplantae</taxon>
        <taxon>Streptophyta</taxon>
        <taxon>Embryophyta</taxon>
        <taxon>Tracheophyta</taxon>
        <taxon>Spermatophyta</taxon>
        <taxon>Magnoliopsida</taxon>
        <taxon>Liliopsida</taxon>
        <taxon>Zingiberales</taxon>
        <taxon>Musaceae</taxon>
        <taxon>Musa</taxon>
    </lineage>
</organism>
<dbReference type="Proteomes" id="UP000012960">
    <property type="component" value="Unplaced"/>
</dbReference>
<evidence type="ECO:0000256" key="15">
    <source>
        <dbReference type="ARBA" id="ARBA00023170"/>
    </source>
</evidence>
<keyword evidence="12" id="KW-0067">ATP-binding</keyword>
<dbReference type="Pfam" id="PF00560">
    <property type="entry name" value="LRR_1"/>
    <property type="match status" value="3"/>
</dbReference>
<accession>A0A804JL68</accession>
<dbReference type="OMA" id="CNTKSRP"/>
<comment type="subcellular location">
    <subcellularLocation>
        <location evidence="1">Membrane</location>
        <topology evidence="1">Single-pass type I membrane protein</topology>
    </subcellularLocation>
</comment>
<dbReference type="EnsemblPlants" id="Ma06_t27750.1">
    <property type="protein sequence ID" value="Ma06_p27750.1"/>
    <property type="gene ID" value="Ma06_g27750"/>
</dbReference>
<evidence type="ECO:0000256" key="9">
    <source>
        <dbReference type="ARBA" id="ARBA00022737"/>
    </source>
</evidence>
<dbReference type="PROSITE" id="PS50011">
    <property type="entry name" value="PROTEIN_KINASE_DOM"/>
    <property type="match status" value="1"/>
</dbReference>
<dbReference type="InParanoid" id="A0A804JL68"/>
<keyword evidence="5" id="KW-0433">Leucine-rich repeat</keyword>
<dbReference type="Gene3D" id="1.10.510.10">
    <property type="entry name" value="Transferase(Phosphotransferase) domain 1"/>
    <property type="match status" value="1"/>
</dbReference>
<evidence type="ECO:0000313" key="23">
    <source>
        <dbReference type="Proteomes" id="UP000012960"/>
    </source>
</evidence>
<dbReference type="InterPro" id="IPR011009">
    <property type="entry name" value="Kinase-like_dom_sf"/>
</dbReference>
<dbReference type="GO" id="GO:0004672">
    <property type="term" value="F:protein kinase activity"/>
    <property type="evidence" value="ECO:0000318"/>
    <property type="project" value="GO_Central"/>
</dbReference>
<keyword evidence="8 20" id="KW-0732">Signal</keyword>
<dbReference type="SUPFAM" id="SSF52058">
    <property type="entry name" value="L domain-like"/>
    <property type="match status" value="1"/>
</dbReference>
<feature type="chain" id="PRO_5032726257" description="non-specific serine/threonine protein kinase" evidence="20">
    <location>
        <begin position="22"/>
        <end position="995"/>
    </location>
</feature>